<keyword evidence="3" id="KW-1185">Reference proteome</keyword>
<comment type="caution">
    <text evidence="2">The sequence shown here is derived from an EMBL/GenBank/DDBJ whole genome shotgun (WGS) entry which is preliminary data.</text>
</comment>
<evidence type="ECO:0000256" key="1">
    <source>
        <dbReference type="SAM" id="SignalP"/>
    </source>
</evidence>
<accession>A0A504YAE1</accession>
<organism evidence="2 3">
    <name type="scientific">Fasciola gigantica</name>
    <name type="common">Giant liver fluke</name>
    <dbReference type="NCBI Taxonomy" id="46835"/>
    <lineage>
        <taxon>Eukaryota</taxon>
        <taxon>Metazoa</taxon>
        <taxon>Spiralia</taxon>
        <taxon>Lophotrochozoa</taxon>
        <taxon>Platyhelminthes</taxon>
        <taxon>Trematoda</taxon>
        <taxon>Digenea</taxon>
        <taxon>Plagiorchiida</taxon>
        <taxon>Echinostomata</taxon>
        <taxon>Echinostomatoidea</taxon>
        <taxon>Fasciolidae</taxon>
        <taxon>Fasciola</taxon>
    </lineage>
</organism>
<dbReference type="Proteomes" id="UP000316759">
    <property type="component" value="Unassembled WGS sequence"/>
</dbReference>
<feature type="signal peptide" evidence="1">
    <location>
        <begin position="1"/>
        <end position="23"/>
    </location>
</feature>
<keyword evidence="1" id="KW-0732">Signal</keyword>
<dbReference type="AlphaFoldDB" id="A0A504YAE1"/>
<feature type="chain" id="PRO_5021317123" description="C-type lectin domain-containing protein" evidence="1">
    <location>
        <begin position="24"/>
        <end position="220"/>
    </location>
</feature>
<dbReference type="OrthoDB" id="6256563at2759"/>
<protein>
    <recommendedName>
        <fullName evidence="4">C-type lectin domain-containing protein</fullName>
    </recommendedName>
</protein>
<dbReference type="EMBL" id="SUNJ01013595">
    <property type="protein sequence ID" value="TPP57165.1"/>
    <property type="molecule type" value="Genomic_DNA"/>
</dbReference>
<proteinExistence type="predicted"/>
<gene>
    <name evidence="2" type="ORF">FGIG_03664</name>
</gene>
<sequence>MYAQHVAIISLVGIAFLCPPVQMNNLFCHNNVSKYLCIIRIDRHATYCEAHEICEQEGRKRGLRLFIPGNNASNILTFFSEGGTVFTSFNAMLNRTTDRRAGWRVGDPGYAEFVTTKSDTTIPWRAGEPNSDGPAVGLYIGRQLFDDPQDNRNATSVICETSLRPSGGKLERFQANWPYELDSLFVRMPQTYSLSFLKVETVFTSFKCNVEPNNLIVRAT</sequence>
<evidence type="ECO:0000313" key="2">
    <source>
        <dbReference type="EMBL" id="TPP57165.1"/>
    </source>
</evidence>
<name>A0A504YAE1_FASGI</name>
<evidence type="ECO:0000313" key="3">
    <source>
        <dbReference type="Proteomes" id="UP000316759"/>
    </source>
</evidence>
<reference evidence="2 3" key="1">
    <citation type="submission" date="2019-04" db="EMBL/GenBank/DDBJ databases">
        <title>Annotation for the trematode Fasciola gigantica.</title>
        <authorList>
            <person name="Choi Y.-J."/>
        </authorList>
    </citation>
    <scope>NUCLEOTIDE SEQUENCE [LARGE SCALE GENOMIC DNA]</scope>
    <source>
        <strain evidence="2">Uganda_cow_1</strain>
    </source>
</reference>
<evidence type="ECO:0008006" key="4">
    <source>
        <dbReference type="Google" id="ProtNLM"/>
    </source>
</evidence>